<evidence type="ECO:0000313" key="12">
    <source>
        <dbReference type="Proteomes" id="UP000062260"/>
    </source>
</evidence>
<gene>
    <name evidence="9 11" type="primary">tpiA</name>
    <name evidence="11" type="ORF">AWM75_01740</name>
</gene>
<evidence type="ECO:0000256" key="4">
    <source>
        <dbReference type="ARBA" id="ARBA00019397"/>
    </source>
</evidence>
<dbReference type="EMBL" id="CP014163">
    <property type="protein sequence ID" value="AMB98793.1"/>
    <property type="molecule type" value="Genomic_DNA"/>
</dbReference>
<dbReference type="FunFam" id="3.20.20.70:FF:000016">
    <property type="entry name" value="Triosephosphate isomerase"/>
    <property type="match status" value="1"/>
</dbReference>
<dbReference type="EC" id="5.3.1.1" evidence="3 9"/>
<dbReference type="Pfam" id="PF00121">
    <property type="entry name" value="TIM"/>
    <property type="match status" value="1"/>
</dbReference>
<dbReference type="NCBIfam" id="TIGR00419">
    <property type="entry name" value="tim"/>
    <property type="match status" value="1"/>
</dbReference>
<sequence length="251" mass="27033">MRKVLIAGNWKMNKTAEEANHFIEQLTKKVQDGVDSEMLVCPPSLFIASMQEVAVGTQIQIGAQNCFYEDSGAYTGEISPAALADMQVPYVIIGHSERRELFGETDEDVNKKAHAIFNHQMIPIICCGETLDQREAGQAETWVSGQIRAALAGLTADQVSQAVIAYEPIWAIGTGKTASAEDAEEMCAKIREVVFEIAGQESADAIRILYGGSVKPANIEELIAKENIDGALVGGASLEVEDYVALLNGGK</sequence>
<dbReference type="InterPro" id="IPR035990">
    <property type="entry name" value="TIM_sf"/>
</dbReference>
<dbReference type="PROSITE" id="PS00171">
    <property type="entry name" value="TIM_1"/>
    <property type="match status" value="1"/>
</dbReference>
<feature type="binding site" evidence="9">
    <location>
        <begin position="9"/>
        <end position="11"/>
    </location>
    <ligand>
        <name>substrate</name>
    </ligand>
</feature>
<dbReference type="GO" id="GO:0006096">
    <property type="term" value="P:glycolytic process"/>
    <property type="evidence" value="ECO:0007669"/>
    <property type="project" value="UniProtKB-UniRule"/>
</dbReference>
<dbReference type="PROSITE" id="PS51440">
    <property type="entry name" value="TIM_2"/>
    <property type="match status" value="1"/>
</dbReference>
<keyword evidence="7 9" id="KW-0324">Glycolysis</keyword>
<dbReference type="InterPro" id="IPR020861">
    <property type="entry name" value="Triosephosphate_isomerase_AS"/>
</dbReference>
<dbReference type="Gene3D" id="3.20.20.70">
    <property type="entry name" value="Aldolase class I"/>
    <property type="match status" value="1"/>
</dbReference>
<dbReference type="AlphaFoldDB" id="A0A0X8FK39"/>
<comment type="subunit">
    <text evidence="9 10">Homodimer.</text>
</comment>
<evidence type="ECO:0000313" key="11">
    <source>
        <dbReference type="EMBL" id="AMB98793.1"/>
    </source>
</evidence>
<comment type="pathway">
    <text evidence="9 10">Carbohydrate biosynthesis; gluconeogenesis.</text>
</comment>
<dbReference type="OrthoDB" id="9809429at2"/>
<dbReference type="RefSeq" id="WP_067977505.1">
    <property type="nucleotide sequence ID" value="NZ_CP014163.1"/>
</dbReference>
<proteinExistence type="inferred from homology"/>
<dbReference type="HAMAP" id="MF_00147_B">
    <property type="entry name" value="TIM_B"/>
    <property type="match status" value="1"/>
</dbReference>
<protein>
    <recommendedName>
        <fullName evidence="4 9">Triosephosphate isomerase</fullName>
        <shortName evidence="9">TIM</shortName>
        <shortName evidence="9">TPI</shortName>
        <ecNumber evidence="3 9">5.3.1.1</ecNumber>
    </recommendedName>
    <alternativeName>
        <fullName evidence="9">Triose-phosphate isomerase</fullName>
    </alternativeName>
</protein>
<dbReference type="PANTHER" id="PTHR21139">
    <property type="entry name" value="TRIOSEPHOSPHATE ISOMERASE"/>
    <property type="match status" value="1"/>
</dbReference>
<comment type="similarity">
    <text evidence="2 9 10">Belongs to the triosephosphate isomerase family.</text>
</comment>
<evidence type="ECO:0000256" key="7">
    <source>
        <dbReference type="ARBA" id="ARBA00023152"/>
    </source>
</evidence>
<comment type="subcellular location">
    <subcellularLocation>
        <location evidence="9 10">Cytoplasm</location>
    </subcellularLocation>
</comment>
<name>A0A0X8FK39_9LACT</name>
<evidence type="ECO:0000256" key="8">
    <source>
        <dbReference type="ARBA" id="ARBA00023235"/>
    </source>
</evidence>
<keyword evidence="12" id="KW-1185">Reference proteome</keyword>
<dbReference type="InterPro" id="IPR013785">
    <property type="entry name" value="Aldolase_TIM"/>
</dbReference>
<dbReference type="GO" id="GO:0046166">
    <property type="term" value="P:glyceraldehyde-3-phosphate biosynthetic process"/>
    <property type="evidence" value="ECO:0007669"/>
    <property type="project" value="TreeGrafter"/>
</dbReference>
<dbReference type="SUPFAM" id="SSF51351">
    <property type="entry name" value="Triosephosphate isomerase (TIM)"/>
    <property type="match status" value="1"/>
</dbReference>
<reference evidence="11 12" key="1">
    <citation type="journal article" date="2016" name="Genome Announc.">
        <title>Complete Genome Sequences of Aerococcus christensenii CCUG 28831T, Aerococcus sanguinicola CCUG 43001T, Aerococcus urinae CCUG 36881T, Aerococcus urinaeequi CCUG 28094T, Aerococcus urinaehominis CCUG 42038 BT, and Aerococcus viridans CCUG 4311T.</title>
        <authorList>
            <person name="Carkaci D."/>
            <person name="Dargis R."/>
            <person name="Nielsen X.C."/>
            <person name="Skovgaard O."/>
            <person name="Fuursted K."/>
            <person name="Christensen J.J."/>
        </authorList>
    </citation>
    <scope>NUCLEOTIDE SEQUENCE [LARGE SCALE GENOMIC DNA]</scope>
    <source>
        <strain evidence="11 12">CCUG42038B</strain>
    </source>
</reference>
<dbReference type="UniPathway" id="UPA00109">
    <property type="reaction ID" value="UER00189"/>
</dbReference>
<dbReference type="GO" id="GO:0019563">
    <property type="term" value="P:glycerol catabolic process"/>
    <property type="evidence" value="ECO:0007669"/>
    <property type="project" value="TreeGrafter"/>
</dbReference>
<keyword evidence="5 9" id="KW-0312">Gluconeogenesis</keyword>
<dbReference type="Proteomes" id="UP000062260">
    <property type="component" value="Chromosome"/>
</dbReference>
<keyword evidence="6 9" id="KW-0963">Cytoplasm</keyword>
<dbReference type="CDD" id="cd00311">
    <property type="entry name" value="TIM"/>
    <property type="match status" value="1"/>
</dbReference>
<organism evidence="11 12">
    <name type="scientific">Aerococcus urinaehominis</name>
    <dbReference type="NCBI Taxonomy" id="128944"/>
    <lineage>
        <taxon>Bacteria</taxon>
        <taxon>Bacillati</taxon>
        <taxon>Bacillota</taxon>
        <taxon>Bacilli</taxon>
        <taxon>Lactobacillales</taxon>
        <taxon>Aerococcaceae</taxon>
        <taxon>Aerococcus</taxon>
    </lineage>
</organism>
<dbReference type="GO" id="GO:0006094">
    <property type="term" value="P:gluconeogenesis"/>
    <property type="evidence" value="ECO:0007669"/>
    <property type="project" value="UniProtKB-UniRule"/>
</dbReference>
<feature type="binding site" evidence="9">
    <location>
        <position position="213"/>
    </location>
    <ligand>
        <name>substrate</name>
    </ligand>
</feature>
<feature type="active site" description="Proton acceptor" evidence="9">
    <location>
        <position position="167"/>
    </location>
</feature>
<accession>A0A0X8FK39</accession>
<dbReference type="GO" id="GO:0004807">
    <property type="term" value="F:triose-phosphate isomerase activity"/>
    <property type="evidence" value="ECO:0007669"/>
    <property type="project" value="UniProtKB-UniRule"/>
</dbReference>
<evidence type="ECO:0000256" key="6">
    <source>
        <dbReference type="ARBA" id="ARBA00022490"/>
    </source>
</evidence>
<dbReference type="InterPro" id="IPR022896">
    <property type="entry name" value="TrioseP_Isoase_bac/euk"/>
</dbReference>
<evidence type="ECO:0000256" key="10">
    <source>
        <dbReference type="RuleBase" id="RU363013"/>
    </source>
</evidence>
<reference evidence="12" key="2">
    <citation type="submission" date="2016-01" db="EMBL/GenBank/DDBJ databases">
        <title>Six Aerococcus type strain genome sequencing and assembly using PacBio and Illumina Hiseq.</title>
        <authorList>
            <person name="Carkaci D."/>
            <person name="Dargis R."/>
            <person name="Nielsen X.C."/>
            <person name="Skovgaard O."/>
            <person name="Fuursted K."/>
            <person name="Christensen J.J."/>
        </authorList>
    </citation>
    <scope>NUCLEOTIDE SEQUENCE [LARGE SCALE GENOMIC DNA]</scope>
    <source>
        <strain evidence="12">CCUG42038B</strain>
    </source>
</reference>
<evidence type="ECO:0000256" key="2">
    <source>
        <dbReference type="ARBA" id="ARBA00007422"/>
    </source>
</evidence>
<evidence type="ECO:0000256" key="5">
    <source>
        <dbReference type="ARBA" id="ARBA00022432"/>
    </source>
</evidence>
<dbReference type="PANTHER" id="PTHR21139:SF42">
    <property type="entry name" value="TRIOSEPHOSPHATE ISOMERASE"/>
    <property type="match status" value="1"/>
</dbReference>
<dbReference type="GO" id="GO:0005829">
    <property type="term" value="C:cytosol"/>
    <property type="evidence" value="ECO:0007669"/>
    <property type="project" value="TreeGrafter"/>
</dbReference>
<comment type="catalytic activity">
    <reaction evidence="9 10">
        <text>D-glyceraldehyde 3-phosphate = dihydroxyacetone phosphate</text>
        <dbReference type="Rhea" id="RHEA:18585"/>
        <dbReference type="ChEBI" id="CHEBI:57642"/>
        <dbReference type="ChEBI" id="CHEBI:59776"/>
        <dbReference type="EC" id="5.3.1.1"/>
    </reaction>
</comment>
<dbReference type="UniPathway" id="UPA00138"/>
<comment type="function">
    <text evidence="9">Involved in the gluconeogenesis. Catalyzes stereospecifically the conversion of dihydroxyacetone phosphate (DHAP) to D-glyceraldehyde-3-phosphate (G3P).</text>
</comment>
<keyword evidence="8 9" id="KW-0413">Isomerase</keyword>
<dbReference type="STRING" id="128944.AWM75_01740"/>
<evidence type="ECO:0000256" key="9">
    <source>
        <dbReference type="HAMAP-Rule" id="MF_00147"/>
    </source>
</evidence>
<dbReference type="KEGG" id="auh:AWM75_01740"/>
<evidence type="ECO:0000256" key="1">
    <source>
        <dbReference type="ARBA" id="ARBA00004680"/>
    </source>
</evidence>
<evidence type="ECO:0000256" key="3">
    <source>
        <dbReference type="ARBA" id="ARBA00011940"/>
    </source>
</evidence>
<feature type="binding site" evidence="9">
    <location>
        <begin position="234"/>
        <end position="235"/>
    </location>
    <ligand>
        <name>substrate</name>
    </ligand>
</feature>
<feature type="binding site" evidence="9">
    <location>
        <position position="173"/>
    </location>
    <ligand>
        <name>substrate</name>
    </ligand>
</feature>
<dbReference type="InterPro" id="IPR000652">
    <property type="entry name" value="Triosephosphate_isomerase"/>
</dbReference>
<comment type="pathway">
    <text evidence="1 9 10">Carbohydrate degradation; glycolysis; D-glyceraldehyde 3-phosphate from glycerone phosphate: step 1/1.</text>
</comment>
<feature type="active site" description="Electrophile" evidence="9">
    <location>
        <position position="95"/>
    </location>
</feature>